<proteinExistence type="predicted"/>
<protein>
    <submittedName>
        <fullName evidence="1">Uncharacterized protein</fullName>
    </submittedName>
</protein>
<sequence>MTPLSAIERQIATFKKLRIKPNKIIKKQKGKGISQMLINFLRMNPTSIFYLY</sequence>
<evidence type="ECO:0000313" key="2">
    <source>
        <dbReference type="Proteomes" id="UP000053586"/>
    </source>
</evidence>
<dbReference type="Proteomes" id="UP000053586">
    <property type="component" value="Unassembled WGS sequence"/>
</dbReference>
<evidence type="ECO:0000313" key="1">
    <source>
        <dbReference type="EMBL" id="GAB54973.1"/>
    </source>
</evidence>
<reference evidence="1 2" key="2">
    <citation type="journal article" date="2017" name="Antonie Van Leeuwenhoek">
        <title>Rhizobium rhizosphaerae sp. nov., a novel species isolated from rice rhizosphere.</title>
        <authorList>
            <person name="Zhao J.J."/>
            <person name="Zhang J."/>
            <person name="Zhang R.J."/>
            <person name="Zhang C.W."/>
            <person name="Yin H.Q."/>
            <person name="Zhang X.X."/>
        </authorList>
    </citation>
    <scope>NUCLEOTIDE SEQUENCE [LARGE SCALE GENOMIC DNA]</scope>
    <source>
        <strain evidence="1 2">ACAM 611</strain>
    </source>
</reference>
<organism evidence="1 2">
    <name type="scientific">Glaciecola punicea ACAM 611</name>
    <dbReference type="NCBI Taxonomy" id="1121923"/>
    <lineage>
        <taxon>Bacteria</taxon>
        <taxon>Pseudomonadati</taxon>
        <taxon>Pseudomonadota</taxon>
        <taxon>Gammaproteobacteria</taxon>
        <taxon>Alteromonadales</taxon>
        <taxon>Alteromonadaceae</taxon>
        <taxon>Glaciecola</taxon>
    </lineage>
</organism>
<keyword evidence="2" id="KW-1185">Reference proteome</keyword>
<comment type="caution">
    <text evidence="1">The sequence shown here is derived from an EMBL/GenBank/DDBJ whole genome shotgun (WGS) entry which is preliminary data.</text>
</comment>
<accession>H5T9J6</accession>
<gene>
    <name evidence="1" type="ORF">GPUN_0838</name>
</gene>
<dbReference type="EMBL" id="BAET01000007">
    <property type="protein sequence ID" value="GAB54973.1"/>
    <property type="molecule type" value="Genomic_DNA"/>
</dbReference>
<dbReference type="AlphaFoldDB" id="H5T9J6"/>
<name>H5T9J6_9ALTE</name>
<reference evidence="1 2" key="1">
    <citation type="journal article" date="2012" name="J. Bacteriol.">
        <title>Genome sequence of proteorhodopsin-containing sea ice bacterium Glaciecola punicea ACAM 611T.</title>
        <authorList>
            <person name="Qin Q.-L."/>
            <person name="Xie B.-B."/>
            <person name="Shu Y.-L."/>
            <person name="Rong J.-C."/>
            <person name="Zhao D.-L."/>
            <person name="Zhang X.-Y."/>
            <person name="Chen X.-L."/>
            <person name="Zhou B.-C."/>
            <person name="Zhanga Y.-Z."/>
        </authorList>
    </citation>
    <scope>NUCLEOTIDE SEQUENCE [LARGE SCALE GENOMIC DNA]</scope>
    <source>
        <strain evidence="1 2">ACAM 611</strain>
    </source>
</reference>